<evidence type="ECO:0000313" key="1">
    <source>
        <dbReference type="EMBL" id="OCA73469.1"/>
    </source>
</evidence>
<name>A0A1B8ZPE0_9FLAO</name>
<dbReference type="STRING" id="651561.BBI00_03540"/>
<protein>
    <submittedName>
        <fullName evidence="1">Uncharacterized protein</fullName>
    </submittedName>
</protein>
<dbReference type="RefSeq" id="WP_065397474.1">
    <property type="nucleotide sequence ID" value="NZ_MAYG01000001.1"/>
</dbReference>
<dbReference type="AlphaFoldDB" id="A0A1B8ZPE0"/>
<dbReference type="EMBL" id="MAYG01000001">
    <property type="protein sequence ID" value="OCA73469.1"/>
    <property type="molecule type" value="Genomic_DNA"/>
</dbReference>
<comment type="caution">
    <text evidence="1">The sequence shown here is derived from an EMBL/GenBank/DDBJ whole genome shotgun (WGS) entry which is preliminary data.</text>
</comment>
<dbReference type="InterPro" id="IPR046732">
    <property type="entry name" value="DUF6624"/>
</dbReference>
<sequence>MNDTLAKELTERAGHDLAIREELLAAGKLSEGYHPEMEKVHRENAKRLREIIADIGFPTISKVGEKGSDAAWLIIQHSIGEPDFMKQCYQMMEEHSGDINPKNKAFLYDRIKVFESKPQKYGTQLTANGVPFPVENKEQLNKVRKKVNLHEFSQEEINSIPEPDRIPEIEAADSGYTVWRKKVGWL</sequence>
<reference evidence="2" key="1">
    <citation type="submission" date="2016-07" db="EMBL/GenBank/DDBJ databases">
        <authorList>
            <person name="Florea S."/>
            <person name="Webb J.S."/>
            <person name="Jaromczyk J."/>
            <person name="Schardl C.L."/>
        </authorList>
    </citation>
    <scope>NUCLEOTIDE SEQUENCE [LARGE SCALE GENOMIC DNA]</scope>
    <source>
        <strain evidence="2">CC-VM-7</strain>
    </source>
</reference>
<dbReference type="Pfam" id="PF20329">
    <property type="entry name" value="DUF6624"/>
    <property type="match status" value="1"/>
</dbReference>
<organism evidence="1 2">
    <name type="scientific">Chryseobacterium arthrosphaerae</name>
    <dbReference type="NCBI Taxonomy" id="651561"/>
    <lineage>
        <taxon>Bacteria</taxon>
        <taxon>Pseudomonadati</taxon>
        <taxon>Bacteroidota</taxon>
        <taxon>Flavobacteriia</taxon>
        <taxon>Flavobacteriales</taxon>
        <taxon>Weeksellaceae</taxon>
        <taxon>Chryseobacterium group</taxon>
        <taxon>Chryseobacterium</taxon>
    </lineage>
</organism>
<proteinExistence type="predicted"/>
<dbReference type="OrthoDB" id="2989458at2"/>
<gene>
    <name evidence="1" type="ORF">BBI00_03540</name>
</gene>
<evidence type="ECO:0000313" key="2">
    <source>
        <dbReference type="Proteomes" id="UP000093432"/>
    </source>
</evidence>
<dbReference type="Proteomes" id="UP000093432">
    <property type="component" value="Unassembled WGS sequence"/>
</dbReference>
<accession>A0A1B8ZPE0</accession>